<evidence type="ECO:0000256" key="10">
    <source>
        <dbReference type="RuleBase" id="RU362126"/>
    </source>
</evidence>
<evidence type="ECO:0000256" key="2">
    <source>
        <dbReference type="ARBA" id="ARBA00010983"/>
    </source>
</evidence>
<dbReference type="Gene3D" id="2.10.250.10">
    <property type="entry name" value="Calreticulin/calnexin, P domain"/>
    <property type="match status" value="1"/>
</dbReference>
<keyword evidence="4 10" id="KW-0256">Endoplasmic reticulum</keyword>
<dbReference type="GO" id="GO:0005789">
    <property type="term" value="C:endoplasmic reticulum membrane"/>
    <property type="evidence" value="ECO:0007669"/>
    <property type="project" value="UniProtKB-SubCell"/>
</dbReference>
<keyword evidence="7 10" id="KW-0143">Chaperone</keyword>
<dbReference type="Proteomes" id="UP000249723">
    <property type="component" value="Unassembled WGS sequence"/>
</dbReference>
<keyword evidence="6 10" id="KW-0472">Membrane</keyword>
<gene>
    <name evidence="12" type="ORF">BZ3500_MVSOF-1268-A1-R1_CHR6-2G08548</name>
</gene>
<dbReference type="SUPFAM" id="SSF63887">
    <property type="entry name" value="P-domain of calnexin/calreticulin"/>
    <property type="match status" value="1"/>
</dbReference>
<name>A0A2X0KP87_9BASI</name>
<dbReference type="STRING" id="289078.A0A2X0KP87"/>
<feature type="compositionally biased region" description="Acidic residues" evidence="11">
    <location>
        <begin position="316"/>
        <end position="335"/>
    </location>
</feature>
<feature type="compositionally biased region" description="Basic and acidic residues" evidence="11">
    <location>
        <begin position="578"/>
        <end position="587"/>
    </location>
</feature>
<dbReference type="PANTHER" id="PTHR11073">
    <property type="entry name" value="CALRETICULIN AND CALNEXIN"/>
    <property type="match status" value="1"/>
</dbReference>
<dbReference type="EMBL" id="FMWP01000047">
    <property type="protein sequence ID" value="SCZ93236.1"/>
    <property type="molecule type" value="Genomic_DNA"/>
</dbReference>
<evidence type="ECO:0000256" key="11">
    <source>
        <dbReference type="SAM" id="MobiDB-lite"/>
    </source>
</evidence>
<keyword evidence="13" id="KW-1185">Reference proteome</keyword>
<dbReference type="InterPro" id="IPR001580">
    <property type="entry name" value="Calret/calnex"/>
</dbReference>
<feature type="chain" id="PRO_5016474169" description="Calnexin" evidence="10">
    <location>
        <begin position="20"/>
        <end position="599"/>
    </location>
</feature>
<evidence type="ECO:0000313" key="13">
    <source>
        <dbReference type="Proteomes" id="UP000249723"/>
    </source>
</evidence>
<organism evidence="12 13">
    <name type="scientific">Microbotryum saponariae</name>
    <dbReference type="NCBI Taxonomy" id="289078"/>
    <lineage>
        <taxon>Eukaryota</taxon>
        <taxon>Fungi</taxon>
        <taxon>Dikarya</taxon>
        <taxon>Basidiomycota</taxon>
        <taxon>Pucciniomycotina</taxon>
        <taxon>Microbotryomycetes</taxon>
        <taxon>Microbotryales</taxon>
        <taxon>Microbotryaceae</taxon>
        <taxon>Microbotryum</taxon>
    </lineage>
</organism>
<proteinExistence type="inferred from homology"/>
<evidence type="ECO:0000256" key="5">
    <source>
        <dbReference type="ARBA" id="ARBA00022989"/>
    </source>
</evidence>
<dbReference type="PROSITE" id="PS00803">
    <property type="entry name" value="CALRETICULIN_1"/>
    <property type="match status" value="1"/>
</dbReference>
<dbReference type="SUPFAM" id="SSF49899">
    <property type="entry name" value="Concanavalin A-like lectins/glucanases"/>
    <property type="match status" value="2"/>
</dbReference>
<comment type="subcellular location">
    <subcellularLocation>
        <location evidence="1">Endoplasmic reticulum membrane</location>
        <topology evidence="1">Single-pass membrane protein</topology>
    </subcellularLocation>
</comment>
<dbReference type="Pfam" id="PF00262">
    <property type="entry name" value="Calreticulin"/>
    <property type="match status" value="2"/>
</dbReference>
<dbReference type="PRINTS" id="PR00626">
    <property type="entry name" value="CALRETICULIN"/>
</dbReference>
<sequence>MRFITTWLVLATSASSVLASGPVTFEPSMIRGHFVEQFTSSWTQRWSPSKATKQNTDKEAEVFSYIGEWKVEAPTVYPGISGDEGLVMKSKAAHHGISALFDKPLDPKGKTLVVQYEVKLQNGLDCGGAYLKLLSDSAQVRSETISYALSPVLTSSSDFVSQGIQAEEFSDATPYTIMFGPDKCGSTSKVHFIFRHKNPVTGEIEEKHLTAPPTPIISRTTNLYTLIVRPDQSVEIKINGESSKNATLLDDFSPSVNQPKEIDDESDVKPEDWVDSPKISDPSATKPDDWDEDAPETIEDADATKPDDWYEDEAAQIPDPDAEQPEEWSTEDDGDWNAPMIPNPKCDTASGCGPWKRPMIANPVYKGKWFAPLIDNPLYKGPWSPRKIANPAYFEDKTPSDFTPMSGIGFELWTMTDDILFDNIYIGDSEALAEQFAAETFKIKVPIETAAEETETPKEDKEEVDPLTGERFVRPILSKDPIGFGKFHLQRFMDKAVEDPVGAFKTMPLVGASIAAAFAGLVGFLTVVFASILPSSSTVQETKKAVKSKAEDLKKKTDAVTEDVKEKVDEAAQVIEDKKDEAKEGVRTRARKSAAAEDK</sequence>
<feature type="signal peptide" evidence="10">
    <location>
        <begin position="1"/>
        <end position="19"/>
    </location>
</feature>
<evidence type="ECO:0000256" key="6">
    <source>
        <dbReference type="ARBA" id="ARBA00023136"/>
    </source>
</evidence>
<evidence type="ECO:0000256" key="3">
    <source>
        <dbReference type="ARBA" id="ARBA00022692"/>
    </source>
</evidence>
<evidence type="ECO:0000256" key="4">
    <source>
        <dbReference type="ARBA" id="ARBA00022824"/>
    </source>
</evidence>
<evidence type="ECO:0000313" key="12">
    <source>
        <dbReference type="EMBL" id="SCZ93236.1"/>
    </source>
</evidence>
<protein>
    <recommendedName>
        <fullName evidence="8">Calnexin</fullName>
    </recommendedName>
</protein>
<evidence type="ECO:0000256" key="7">
    <source>
        <dbReference type="ARBA" id="ARBA00023186"/>
    </source>
</evidence>
<dbReference type="GO" id="GO:0005509">
    <property type="term" value="F:calcium ion binding"/>
    <property type="evidence" value="ECO:0007669"/>
    <property type="project" value="InterPro"/>
</dbReference>
<feature type="region of interest" description="Disordered" evidence="11">
    <location>
        <begin position="246"/>
        <end position="294"/>
    </location>
</feature>
<comment type="similarity">
    <text evidence="2 10">Belongs to the calreticulin family.</text>
</comment>
<dbReference type="Gene3D" id="2.60.120.200">
    <property type="match status" value="1"/>
</dbReference>
<reference evidence="13" key="1">
    <citation type="submission" date="2016-10" db="EMBL/GenBank/DDBJ databases">
        <authorList>
            <person name="Jeantristanb JTB J.-T."/>
            <person name="Ricardo R."/>
        </authorList>
    </citation>
    <scope>NUCLEOTIDE SEQUENCE [LARGE SCALE GENOMIC DNA]</scope>
</reference>
<evidence type="ECO:0000256" key="8">
    <source>
        <dbReference type="ARBA" id="ARBA00040224"/>
    </source>
</evidence>
<feature type="disulfide bond" evidence="9">
    <location>
        <begin position="126"/>
        <end position="184"/>
    </location>
</feature>
<dbReference type="OrthoDB" id="1938156at2759"/>
<accession>A0A2X0KP87</accession>
<dbReference type="PANTHER" id="PTHR11073:SF1">
    <property type="entry name" value="CALNEXIN 14D-RELATED"/>
    <property type="match status" value="1"/>
</dbReference>
<feature type="region of interest" description="Disordered" evidence="11">
    <location>
        <begin position="578"/>
        <end position="599"/>
    </location>
</feature>
<keyword evidence="9" id="KW-1015">Disulfide bond</keyword>
<dbReference type="InterPro" id="IPR013320">
    <property type="entry name" value="ConA-like_dom_sf"/>
</dbReference>
<dbReference type="PROSITE" id="PS00804">
    <property type="entry name" value="CALRETICULIN_2"/>
    <property type="match status" value="1"/>
</dbReference>
<keyword evidence="10" id="KW-0732">Signal</keyword>
<dbReference type="InterPro" id="IPR018124">
    <property type="entry name" value="Calret/calnex_CS"/>
</dbReference>
<dbReference type="GO" id="GO:0051082">
    <property type="term" value="F:unfolded protein binding"/>
    <property type="evidence" value="ECO:0007669"/>
    <property type="project" value="InterPro"/>
</dbReference>
<dbReference type="FunFam" id="2.10.250.10:FF:000001">
    <property type="entry name" value="Calnexin homolog"/>
    <property type="match status" value="1"/>
</dbReference>
<feature type="region of interest" description="Disordered" evidence="11">
    <location>
        <begin position="316"/>
        <end position="337"/>
    </location>
</feature>
<evidence type="ECO:0000256" key="1">
    <source>
        <dbReference type="ARBA" id="ARBA00004389"/>
    </source>
</evidence>
<dbReference type="GO" id="GO:0006457">
    <property type="term" value="P:protein folding"/>
    <property type="evidence" value="ECO:0007669"/>
    <property type="project" value="InterPro"/>
</dbReference>
<dbReference type="FunFam" id="2.60.120.200:FF:000011">
    <property type="entry name" value="Probable calnexin"/>
    <property type="match status" value="1"/>
</dbReference>
<dbReference type="InterPro" id="IPR009033">
    <property type="entry name" value="Calreticulin/calnexin_P_dom_sf"/>
</dbReference>
<dbReference type="AlphaFoldDB" id="A0A2X0KP87"/>
<feature type="transmembrane region" description="Helical" evidence="10">
    <location>
        <begin position="509"/>
        <end position="533"/>
    </location>
</feature>
<dbReference type="GO" id="GO:0036503">
    <property type="term" value="P:ERAD pathway"/>
    <property type="evidence" value="ECO:0007669"/>
    <property type="project" value="TreeGrafter"/>
</dbReference>
<evidence type="ECO:0000256" key="9">
    <source>
        <dbReference type="PIRSR" id="PIRSR601580-3"/>
    </source>
</evidence>
<keyword evidence="3 10" id="KW-0812">Transmembrane</keyword>
<keyword evidence="5 10" id="KW-1133">Transmembrane helix</keyword>